<feature type="domain" description="Flavin reductase like" evidence="3">
    <location>
        <begin position="17"/>
        <end position="159"/>
    </location>
</feature>
<dbReference type="Proteomes" id="UP000589036">
    <property type="component" value="Unassembled WGS sequence"/>
</dbReference>
<dbReference type="SUPFAM" id="SSF50475">
    <property type="entry name" value="FMN-binding split barrel"/>
    <property type="match status" value="1"/>
</dbReference>
<dbReference type="Pfam" id="PF01613">
    <property type="entry name" value="Flavin_Reduct"/>
    <property type="match status" value="1"/>
</dbReference>
<dbReference type="PANTHER" id="PTHR30466">
    <property type="entry name" value="FLAVIN REDUCTASE"/>
    <property type="match status" value="1"/>
</dbReference>
<dbReference type="InterPro" id="IPR050268">
    <property type="entry name" value="NADH-dep_flavin_reductase"/>
</dbReference>
<name>A0A852U0V5_9ACTN</name>
<organism evidence="4 5">
    <name type="scientific">Spinactinospora alkalitolerans</name>
    <dbReference type="NCBI Taxonomy" id="687207"/>
    <lineage>
        <taxon>Bacteria</taxon>
        <taxon>Bacillati</taxon>
        <taxon>Actinomycetota</taxon>
        <taxon>Actinomycetes</taxon>
        <taxon>Streptosporangiales</taxon>
        <taxon>Nocardiopsidaceae</taxon>
        <taxon>Spinactinospora</taxon>
    </lineage>
</organism>
<proteinExistence type="inferred from homology"/>
<dbReference type="GO" id="GO:0042602">
    <property type="term" value="F:riboflavin reductase (NADPH) activity"/>
    <property type="evidence" value="ECO:0007669"/>
    <property type="project" value="TreeGrafter"/>
</dbReference>
<comment type="similarity">
    <text evidence="1">Belongs to the non-flavoprotein flavin reductase family.</text>
</comment>
<reference evidence="4 5" key="1">
    <citation type="submission" date="2020-07" db="EMBL/GenBank/DDBJ databases">
        <title>Sequencing the genomes of 1000 actinobacteria strains.</title>
        <authorList>
            <person name="Klenk H.-P."/>
        </authorList>
    </citation>
    <scope>NUCLEOTIDE SEQUENCE [LARGE SCALE GENOMIC DNA]</scope>
    <source>
        <strain evidence="4 5">CXB654</strain>
    </source>
</reference>
<dbReference type="Gene3D" id="2.30.110.10">
    <property type="entry name" value="Electron Transport, Fmn-binding Protein, Chain A"/>
    <property type="match status" value="1"/>
</dbReference>
<gene>
    <name evidence="4" type="ORF">HDA32_002944</name>
</gene>
<dbReference type="GO" id="GO:0010181">
    <property type="term" value="F:FMN binding"/>
    <property type="evidence" value="ECO:0007669"/>
    <property type="project" value="InterPro"/>
</dbReference>
<dbReference type="SMART" id="SM00903">
    <property type="entry name" value="Flavin_Reduct"/>
    <property type="match status" value="1"/>
</dbReference>
<dbReference type="PANTHER" id="PTHR30466:SF11">
    <property type="entry name" value="FLAVIN-DEPENDENT MONOOXYGENASE, REDUCTASE SUBUNIT HSAB"/>
    <property type="match status" value="1"/>
</dbReference>
<keyword evidence="2" id="KW-0560">Oxidoreductase</keyword>
<comment type="caution">
    <text evidence="4">The sequence shown here is derived from an EMBL/GenBank/DDBJ whole genome shotgun (WGS) entry which is preliminary data.</text>
</comment>
<evidence type="ECO:0000256" key="1">
    <source>
        <dbReference type="ARBA" id="ARBA00008898"/>
    </source>
</evidence>
<dbReference type="RefSeq" id="WP_179643708.1">
    <property type="nucleotide sequence ID" value="NZ_BAAAYY010000003.1"/>
</dbReference>
<dbReference type="AlphaFoldDB" id="A0A852U0V5"/>
<dbReference type="InterPro" id="IPR002563">
    <property type="entry name" value="Flavin_Rdtase-like_dom"/>
</dbReference>
<dbReference type="EMBL" id="JACCCC010000001">
    <property type="protein sequence ID" value="NYE47824.1"/>
    <property type="molecule type" value="Genomic_DNA"/>
</dbReference>
<keyword evidence="5" id="KW-1185">Reference proteome</keyword>
<evidence type="ECO:0000259" key="3">
    <source>
        <dbReference type="SMART" id="SM00903"/>
    </source>
</evidence>
<evidence type="ECO:0000313" key="4">
    <source>
        <dbReference type="EMBL" id="NYE47824.1"/>
    </source>
</evidence>
<dbReference type="InterPro" id="IPR012349">
    <property type="entry name" value="Split_barrel_FMN-bd"/>
</dbReference>
<evidence type="ECO:0000256" key="2">
    <source>
        <dbReference type="ARBA" id="ARBA00023002"/>
    </source>
</evidence>
<accession>A0A852U0V5</accession>
<evidence type="ECO:0000313" key="5">
    <source>
        <dbReference type="Proteomes" id="UP000589036"/>
    </source>
</evidence>
<sequence>MPLTSEAVDIETLKQVHRSFVSGVTIVTTNVEGRPRGLAVNAFSSVSLDPPLVLVCVQKTSSTYPSLFASTHFGVNILAADQADIVARFASKSGDKFSGVAWRPATAETPIIEGTSASLVARIGERLQTNTHTVFMGRVVEAEYSSAPPMVYSGGRFYDGGRLIPAPEADR</sequence>
<protein>
    <submittedName>
        <fullName evidence="4">Flavin reductase (DIM6/NTAB) family NADH-FMN oxidoreductase RutF</fullName>
    </submittedName>
</protein>